<evidence type="ECO:0000256" key="3">
    <source>
        <dbReference type="ARBA" id="ARBA00022801"/>
    </source>
</evidence>
<keyword evidence="5" id="KW-0732">Signal</keyword>
<dbReference type="Gene3D" id="2.60.420.10">
    <property type="entry name" value="Maltose phosphorylase, domain 3"/>
    <property type="match status" value="1"/>
</dbReference>
<evidence type="ECO:0000259" key="6">
    <source>
        <dbReference type="Pfam" id="PF17389"/>
    </source>
</evidence>
<dbReference type="GO" id="GO:0030596">
    <property type="term" value="F:alpha-L-rhamnosidase activity"/>
    <property type="evidence" value="ECO:0007669"/>
    <property type="project" value="UniProtKB-EC"/>
</dbReference>
<dbReference type="GO" id="GO:0005975">
    <property type="term" value="P:carbohydrate metabolic process"/>
    <property type="evidence" value="ECO:0007669"/>
    <property type="project" value="InterPro"/>
</dbReference>
<dbReference type="EC" id="3.2.1.40" evidence="2"/>
<dbReference type="Pfam" id="PF17390">
    <property type="entry name" value="Bac_rhamnosid_C"/>
    <property type="match status" value="1"/>
</dbReference>
<dbReference type="PANTHER" id="PTHR33307">
    <property type="entry name" value="ALPHA-RHAMNOSIDASE (EUROFUNG)"/>
    <property type="match status" value="1"/>
</dbReference>
<keyword evidence="3" id="KW-0378">Hydrolase</keyword>
<dbReference type="RefSeq" id="WP_189572756.1">
    <property type="nucleotide sequence ID" value="NZ_BMXI01000017.1"/>
</dbReference>
<feature type="compositionally biased region" description="Polar residues" evidence="4">
    <location>
        <begin position="140"/>
        <end position="153"/>
    </location>
</feature>
<evidence type="ECO:0000259" key="7">
    <source>
        <dbReference type="Pfam" id="PF17390"/>
    </source>
</evidence>
<dbReference type="InterPro" id="IPR035396">
    <property type="entry name" value="Bac_rhamnosid6H"/>
</dbReference>
<dbReference type="SUPFAM" id="SSF48208">
    <property type="entry name" value="Six-hairpin glycosidases"/>
    <property type="match status" value="1"/>
</dbReference>
<reference evidence="8" key="1">
    <citation type="journal article" date="2014" name="Int. J. Syst. Evol. Microbiol.">
        <title>Complete genome sequence of Corynebacterium casei LMG S-19264T (=DSM 44701T), isolated from a smear-ripened cheese.</title>
        <authorList>
            <consortium name="US DOE Joint Genome Institute (JGI-PGF)"/>
            <person name="Walter F."/>
            <person name="Albersmeier A."/>
            <person name="Kalinowski J."/>
            <person name="Ruckert C."/>
        </authorList>
    </citation>
    <scope>NUCLEOTIDE SEQUENCE</scope>
    <source>
        <strain evidence="8">KCTC 12988</strain>
    </source>
</reference>
<evidence type="ECO:0000313" key="8">
    <source>
        <dbReference type="EMBL" id="GHC63738.1"/>
    </source>
</evidence>
<proteinExistence type="predicted"/>
<dbReference type="InterPro" id="IPR013783">
    <property type="entry name" value="Ig-like_fold"/>
</dbReference>
<evidence type="ECO:0000256" key="5">
    <source>
        <dbReference type="SAM" id="SignalP"/>
    </source>
</evidence>
<organism evidence="8 9">
    <name type="scientific">Roseibacillus persicicus</name>
    <dbReference type="NCBI Taxonomy" id="454148"/>
    <lineage>
        <taxon>Bacteria</taxon>
        <taxon>Pseudomonadati</taxon>
        <taxon>Verrucomicrobiota</taxon>
        <taxon>Verrucomicrobiia</taxon>
        <taxon>Verrucomicrobiales</taxon>
        <taxon>Verrucomicrobiaceae</taxon>
        <taxon>Roseibacillus</taxon>
    </lineage>
</organism>
<reference evidence="8" key="2">
    <citation type="submission" date="2020-09" db="EMBL/GenBank/DDBJ databases">
        <authorList>
            <person name="Sun Q."/>
            <person name="Kim S."/>
        </authorList>
    </citation>
    <scope>NUCLEOTIDE SEQUENCE</scope>
    <source>
        <strain evidence="8">KCTC 12988</strain>
    </source>
</reference>
<dbReference type="Pfam" id="PF17389">
    <property type="entry name" value="Bac_rhamnosid6H"/>
    <property type="match status" value="1"/>
</dbReference>
<evidence type="ECO:0000256" key="1">
    <source>
        <dbReference type="ARBA" id="ARBA00001445"/>
    </source>
</evidence>
<evidence type="ECO:0000256" key="2">
    <source>
        <dbReference type="ARBA" id="ARBA00012652"/>
    </source>
</evidence>
<dbReference type="InterPro" id="IPR012341">
    <property type="entry name" value="6hp_glycosidase-like_sf"/>
</dbReference>
<comment type="catalytic activity">
    <reaction evidence="1">
        <text>Hydrolysis of terminal non-reducing alpha-L-rhamnose residues in alpha-L-rhamnosides.</text>
        <dbReference type="EC" id="3.2.1.40"/>
    </reaction>
</comment>
<feature type="region of interest" description="Disordered" evidence="4">
    <location>
        <begin position="125"/>
        <end position="153"/>
    </location>
</feature>
<accession>A0A918TWQ6</accession>
<protein>
    <recommendedName>
        <fullName evidence="2">alpha-L-rhamnosidase</fullName>
        <ecNumber evidence="2">3.2.1.40</ecNumber>
    </recommendedName>
</protein>
<dbReference type="Pfam" id="PF25788">
    <property type="entry name" value="Ig_Rha78A_N"/>
    <property type="match status" value="1"/>
</dbReference>
<feature type="domain" description="Alpha-L-rhamnosidase C-terminal" evidence="7">
    <location>
        <begin position="454"/>
        <end position="524"/>
    </location>
</feature>
<gene>
    <name evidence="8" type="ORF">GCM10007100_34110</name>
</gene>
<feature type="signal peptide" evidence="5">
    <location>
        <begin position="1"/>
        <end position="19"/>
    </location>
</feature>
<feature type="chain" id="PRO_5037734867" description="alpha-L-rhamnosidase" evidence="5">
    <location>
        <begin position="20"/>
        <end position="561"/>
    </location>
</feature>
<comment type="caution">
    <text evidence="8">The sequence shown here is derived from an EMBL/GenBank/DDBJ whole genome shotgun (WGS) entry which is preliminary data.</text>
</comment>
<dbReference type="EMBL" id="BMXI01000017">
    <property type="protein sequence ID" value="GHC63738.1"/>
    <property type="molecule type" value="Genomic_DNA"/>
</dbReference>
<dbReference type="Gene3D" id="2.60.40.10">
    <property type="entry name" value="Immunoglobulins"/>
    <property type="match status" value="1"/>
</dbReference>
<dbReference type="PANTHER" id="PTHR33307:SF6">
    <property type="entry name" value="ALPHA-RHAMNOSIDASE (EUROFUNG)-RELATED"/>
    <property type="match status" value="1"/>
</dbReference>
<dbReference type="InterPro" id="IPR008928">
    <property type="entry name" value="6-hairpin_glycosidase_sf"/>
</dbReference>
<dbReference type="Gene3D" id="1.50.10.10">
    <property type="match status" value="1"/>
</dbReference>
<feature type="domain" description="Alpha-L-rhamnosidase six-hairpin glycosidase" evidence="6">
    <location>
        <begin position="149"/>
        <end position="423"/>
    </location>
</feature>
<evidence type="ECO:0000313" key="9">
    <source>
        <dbReference type="Proteomes" id="UP000644507"/>
    </source>
</evidence>
<sequence length="561" mass="61091">MKSWKILPLMLALSAPLSAKEPELGKISLASLSTSPDYKKEEASVRFSWKIKAEGRGQLQSSYRILVGKDKDTLKPDGELIWDSGKVEGFESIFMPYEGPALTPDTTYYWTVQLWNNQKEEGPWSAPASFSLPSEKSEPATISGTEAKSTGDFSCSDETLNQLFKAAIDSRKKALTPTPTFQPDGLPWGAPLQLTARGYAFQADLNDYYRSWLDGFVESAEEGGLLPSLAGTGENSKPAPGYSDAGLVVPFALWQLTGDKSLVELAFDPAVAHVGAIQKIDSDFSGKTFGIDRGDYGHKDDPTSSDFLAACVFSLDCRILSEMATAMEHLPYIMQHQVWFSKVREGFQKKYFVDGKLTEKSQTAQILALRYSLLPPEAKQPTADALATRLEKEGLKAGNLGTAAVLPVLSWTDHHEQAVSLAKSFGAEDAAPSAVALANTQEWMFAFLAGFIHQSPGFKSLRVSPFIPTDGSVTEVKAHHETPYGRLAIHWKTSEKGLSATVTVPPNTTGIIALPGEEKAQLTEGGLPLEKAVACQLMRFAQGRHEIIAQSGTYQFELVNP</sequence>
<keyword evidence="9" id="KW-1185">Reference proteome</keyword>
<evidence type="ECO:0000256" key="4">
    <source>
        <dbReference type="SAM" id="MobiDB-lite"/>
    </source>
</evidence>
<dbReference type="Proteomes" id="UP000644507">
    <property type="component" value="Unassembled WGS sequence"/>
</dbReference>
<dbReference type="AlphaFoldDB" id="A0A918TWQ6"/>
<name>A0A918TWQ6_9BACT</name>
<dbReference type="InterPro" id="IPR016007">
    <property type="entry name" value="Alpha_rhamnosid"/>
</dbReference>
<dbReference type="InterPro" id="IPR035398">
    <property type="entry name" value="Bac_rhamnosid_C"/>
</dbReference>